<sequence>MRFHILLTFGIVVWSCSGSEDDPVPIPILFQQFTFHQDMNKLYYGVGVESKYEGQMLDSVMIHWYGTNRGNTADALTLFDDGSHGDIIMNDDLYGRKIPNDSTTIVNILGDDSGYVFMDYVAMYGTEIVTVSDSFKIGNIIPRIESIFVPDTIIRPADATVSLHLIKAEVYDADGLGTIKWVGFTSFHVEGDSMMNNGNYIYLHDDGSDVVLYEPNITSGDSIQGDGVYSFRIAVYGSGFTDPDFQTRAGTFNWRFLTQDLSNDYSEAVEHEIIIQ</sequence>
<reference evidence="1" key="1">
    <citation type="submission" date="2018-05" db="EMBL/GenBank/DDBJ databases">
        <authorList>
            <person name="Lanie J.A."/>
            <person name="Ng W.-L."/>
            <person name="Kazmierczak K.M."/>
            <person name="Andrzejewski T.M."/>
            <person name="Davidsen T.M."/>
            <person name="Wayne K.J."/>
            <person name="Tettelin H."/>
            <person name="Glass J.I."/>
            <person name="Rusch D."/>
            <person name="Podicherti R."/>
            <person name="Tsui H.-C.T."/>
            <person name="Winkler M.E."/>
        </authorList>
    </citation>
    <scope>NUCLEOTIDE SEQUENCE</scope>
</reference>
<accession>A0A381RHY7</accession>
<protein>
    <submittedName>
        <fullName evidence="1">Uncharacterized protein</fullName>
    </submittedName>
</protein>
<dbReference type="AlphaFoldDB" id="A0A381RHY7"/>
<gene>
    <name evidence="1" type="ORF">METZ01_LOCUS44286</name>
</gene>
<proteinExistence type="predicted"/>
<dbReference type="EMBL" id="UINC01001974">
    <property type="protein sequence ID" value="SUZ91432.1"/>
    <property type="molecule type" value="Genomic_DNA"/>
</dbReference>
<evidence type="ECO:0000313" key="1">
    <source>
        <dbReference type="EMBL" id="SUZ91432.1"/>
    </source>
</evidence>
<name>A0A381RHY7_9ZZZZ</name>
<organism evidence="1">
    <name type="scientific">marine metagenome</name>
    <dbReference type="NCBI Taxonomy" id="408172"/>
    <lineage>
        <taxon>unclassified sequences</taxon>
        <taxon>metagenomes</taxon>
        <taxon>ecological metagenomes</taxon>
    </lineage>
</organism>